<evidence type="ECO:0000259" key="2">
    <source>
        <dbReference type="Pfam" id="PF14381"/>
    </source>
</evidence>
<dbReference type="Proteomes" id="UP001152799">
    <property type="component" value="Chromosome 2"/>
</dbReference>
<dbReference type="PANTHER" id="PTHR46618:SF1">
    <property type="entry name" value="ARMADILLO REPEAT-CONTAINING PROTEIN 3"/>
    <property type="match status" value="1"/>
</dbReference>
<protein>
    <recommendedName>
        <fullName evidence="2">EDR1/CTR1/ARMC3-like peptidase-like domain-containing protein</fullName>
    </recommendedName>
</protein>
<dbReference type="AlphaFoldDB" id="A0A9N9MJ22"/>
<keyword evidence="4" id="KW-1185">Reference proteome</keyword>
<dbReference type="InterPro" id="IPR052441">
    <property type="entry name" value="Armadillo-Ser/Thr_Kinase"/>
</dbReference>
<dbReference type="SUPFAM" id="SSF48371">
    <property type="entry name" value="ARM repeat"/>
    <property type="match status" value="2"/>
</dbReference>
<feature type="domain" description="EDR1/CTR1/ARMC3-like peptidase-like" evidence="2">
    <location>
        <begin position="701"/>
        <end position="812"/>
    </location>
</feature>
<evidence type="ECO:0000313" key="3">
    <source>
        <dbReference type="EMBL" id="CAG9765278.1"/>
    </source>
</evidence>
<organism evidence="3 4">
    <name type="scientific">Ceutorhynchus assimilis</name>
    <name type="common">cabbage seed weevil</name>
    <dbReference type="NCBI Taxonomy" id="467358"/>
    <lineage>
        <taxon>Eukaryota</taxon>
        <taxon>Metazoa</taxon>
        <taxon>Ecdysozoa</taxon>
        <taxon>Arthropoda</taxon>
        <taxon>Hexapoda</taxon>
        <taxon>Insecta</taxon>
        <taxon>Pterygota</taxon>
        <taxon>Neoptera</taxon>
        <taxon>Endopterygota</taxon>
        <taxon>Coleoptera</taxon>
        <taxon>Polyphaga</taxon>
        <taxon>Cucujiformia</taxon>
        <taxon>Curculionidae</taxon>
        <taxon>Ceutorhynchinae</taxon>
        <taxon>Ceutorhynchus</taxon>
    </lineage>
</organism>
<dbReference type="InterPro" id="IPR055164">
    <property type="entry name" value="EDR1/CTR1/ARMC3-like_pept-like"/>
</dbReference>
<evidence type="ECO:0000313" key="4">
    <source>
        <dbReference type="Proteomes" id="UP001152799"/>
    </source>
</evidence>
<dbReference type="EMBL" id="OU892278">
    <property type="protein sequence ID" value="CAG9765278.1"/>
    <property type="molecule type" value="Genomic_DNA"/>
</dbReference>
<dbReference type="Gene3D" id="1.25.10.10">
    <property type="entry name" value="Leucine-rich Repeat Variant"/>
    <property type="match status" value="2"/>
</dbReference>
<gene>
    <name evidence="3" type="ORF">CEUTPL_LOCUS5890</name>
</gene>
<sequence length="827" mass="96438">MADEDKPEHEIDLKYEKNKQIDLKEKSYSTRQVETSVALLASPETEVVLEALLFISKYADFNRNNLLALIKTDIIEKLFENFHKNICILRVSLRLLSVMLDTEDAICEMDQEKYDPQIVEISQMYIDSKDQHVKQFCVEILAKIANSCRITTLIFKTDLFNPIFDNMKAAKDTNILYYTMLLFYELIDAPAAVTMLSECPKFDLSIIMSDLNHKEERISNMALDIVEKLSRYGLTFLQESFRKLSLVEKMFKIIMDDEKTNQHSIAIRVIHNCLNSEETCSYFVESLEFLELCQWVKICHPKFLLPIIEVFIKLTSIPELKQTLFDLSVEESILYFYRFKNKSVINKTCEAVSNMTTHKYCCEAMLTPVIAGTLIEILENQTDEEDPFNEVVLKTVFHFIRRYYKAMDIFLSKNFKIILLDYFFGKVHVIKEESFLMILEILYRCMAHPVYQQEFMNEQILNEVLKWFQSNCVKAASLCCEIMTNILTLDDFRKFFFQKSGPQIFLNILKSAEDINLITQILYFIFACFVYENLAMAFLHNGLLAALKNYNELIFEKIPICKRLFIMALEFYPPIKFYETGRMEITDKLPNKFYLINGQWHGSFPFLEVLEMLYVSPYPTIYLIDYSYEVVKTPNLQGFSQSSLKSSKSSSKSLSTLSVPSAPSVFNINYGQITRDIFLPRYIYHLKKFEQVMEGPMEKRICFLAEYVDTLLSGPTAKLTAPQKIHEYKLHIQCLKKKLGNNIIPIGFLRLGFHCERALLFKALADKICIPCSLVKGSLRIYWNEVALFENVDNETRIRFYVVDLMHDLGNLMLVGSREANKYCNIN</sequence>
<proteinExistence type="predicted"/>
<keyword evidence="1" id="KW-0677">Repeat</keyword>
<accession>A0A9N9MJ22</accession>
<dbReference type="InterPro" id="IPR016024">
    <property type="entry name" value="ARM-type_fold"/>
</dbReference>
<name>A0A9N9MJ22_9CUCU</name>
<dbReference type="Pfam" id="PF14381">
    <property type="entry name" value="EDR1_CTR1_ARMC3_pept"/>
    <property type="match status" value="1"/>
</dbReference>
<evidence type="ECO:0000256" key="1">
    <source>
        <dbReference type="ARBA" id="ARBA00022737"/>
    </source>
</evidence>
<dbReference type="PANTHER" id="PTHR46618">
    <property type="entry name" value="ARMADILLO REPEAT-CONTAINING PROTEIN 3"/>
    <property type="match status" value="1"/>
</dbReference>
<reference evidence="3" key="1">
    <citation type="submission" date="2022-01" db="EMBL/GenBank/DDBJ databases">
        <authorList>
            <person name="King R."/>
        </authorList>
    </citation>
    <scope>NUCLEOTIDE SEQUENCE</scope>
</reference>
<dbReference type="OrthoDB" id="7537227at2759"/>
<dbReference type="InterPro" id="IPR011989">
    <property type="entry name" value="ARM-like"/>
</dbReference>